<feature type="region of interest" description="Disordered" evidence="2">
    <location>
        <begin position="1"/>
        <end position="22"/>
    </location>
</feature>
<evidence type="ECO:0000256" key="1">
    <source>
        <dbReference type="PROSITE-ProRule" id="PRU00023"/>
    </source>
</evidence>
<organism evidence="3 4">
    <name type="scientific">Cercophora newfieldiana</name>
    <dbReference type="NCBI Taxonomy" id="92897"/>
    <lineage>
        <taxon>Eukaryota</taxon>
        <taxon>Fungi</taxon>
        <taxon>Dikarya</taxon>
        <taxon>Ascomycota</taxon>
        <taxon>Pezizomycotina</taxon>
        <taxon>Sordariomycetes</taxon>
        <taxon>Sordariomycetidae</taxon>
        <taxon>Sordariales</taxon>
        <taxon>Lasiosphaeriaceae</taxon>
        <taxon>Cercophora</taxon>
    </lineage>
</organism>
<feature type="region of interest" description="Disordered" evidence="2">
    <location>
        <begin position="54"/>
        <end position="87"/>
    </location>
</feature>
<protein>
    <submittedName>
        <fullName evidence="3">Uncharacterized protein</fullName>
    </submittedName>
</protein>
<feature type="region of interest" description="Disordered" evidence="2">
    <location>
        <begin position="164"/>
        <end position="199"/>
    </location>
</feature>
<evidence type="ECO:0000256" key="2">
    <source>
        <dbReference type="SAM" id="MobiDB-lite"/>
    </source>
</evidence>
<evidence type="ECO:0000313" key="3">
    <source>
        <dbReference type="EMBL" id="KAK0651149.1"/>
    </source>
</evidence>
<reference evidence="3" key="1">
    <citation type="submission" date="2023-06" db="EMBL/GenBank/DDBJ databases">
        <title>Genome-scale phylogeny and comparative genomics of the fungal order Sordariales.</title>
        <authorList>
            <consortium name="Lawrence Berkeley National Laboratory"/>
            <person name="Hensen N."/>
            <person name="Bonometti L."/>
            <person name="Westerberg I."/>
            <person name="Brannstrom I.O."/>
            <person name="Guillou S."/>
            <person name="Cros-Aarteil S."/>
            <person name="Calhoun S."/>
            <person name="Haridas S."/>
            <person name="Kuo A."/>
            <person name="Mondo S."/>
            <person name="Pangilinan J."/>
            <person name="Riley R."/>
            <person name="Labutti K."/>
            <person name="Andreopoulos B."/>
            <person name="Lipzen A."/>
            <person name="Chen C."/>
            <person name="Yanf M."/>
            <person name="Daum C."/>
            <person name="Ng V."/>
            <person name="Clum A."/>
            <person name="Steindorff A."/>
            <person name="Ohm R."/>
            <person name="Martin F."/>
            <person name="Silar P."/>
            <person name="Natvig D."/>
            <person name="Lalanne C."/>
            <person name="Gautier V."/>
            <person name="Ament-Velasquez S.L."/>
            <person name="Kruys A."/>
            <person name="Hutchinson M.I."/>
            <person name="Powell A.J."/>
            <person name="Barry K."/>
            <person name="Miller A.N."/>
            <person name="Grigoriev I.V."/>
            <person name="Debuchy R."/>
            <person name="Gladieux P."/>
            <person name="Thoren M.H."/>
            <person name="Johannesson H."/>
        </authorList>
    </citation>
    <scope>NUCLEOTIDE SEQUENCE</scope>
    <source>
        <strain evidence="3">SMH2532-1</strain>
    </source>
</reference>
<name>A0AA39YEG3_9PEZI</name>
<keyword evidence="1" id="KW-0040">ANK repeat</keyword>
<dbReference type="PROSITE" id="PS50088">
    <property type="entry name" value="ANK_REPEAT"/>
    <property type="match status" value="1"/>
</dbReference>
<comment type="caution">
    <text evidence="3">The sequence shown here is derived from an EMBL/GenBank/DDBJ whole genome shotgun (WGS) entry which is preliminary data.</text>
</comment>
<dbReference type="SMART" id="SM00248">
    <property type="entry name" value="ANK"/>
    <property type="match status" value="2"/>
</dbReference>
<dbReference type="Pfam" id="PF12796">
    <property type="entry name" value="Ank_2"/>
    <property type="match status" value="1"/>
</dbReference>
<dbReference type="InterPro" id="IPR002110">
    <property type="entry name" value="Ankyrin_rpt"/>
</dbReference>
<feature type="repeat" description="ANK" evidence="1">
    <location>
        <begin position="109"/>
        <end position="142"/>
    </location>
</feature>
<dbReference type="InterPro" id="IPR036770">
    <property type="entry name" value="Ankyrin_rpt-contain_sf"/>
</dbReference>
<dbReference type="AlphaFoldDB" id="A0AA39YEG3"/>
<accession>A0AA39YEG3</accession>
<dbReference type="Proteomes" id="UP001174936">
    <property type="component" value="Unassembled WGS sequence"/>
</dbReference>
<keyword evidence="4" id="KW-1185">Reference proteome</keyword>
<dbReference type="EMBL" id="JAULSV010000002">
    <property type="protein sequence ID" value="KAK0651149.1"/>
    <property type="molecule type" value="Genomic_DNA"/>
</dbReference>
<dbReference type="Gene3D" id="1.25.40.20">
    <property type="entry name" value="Ankyrin repeat-containing domain"/>
    <property type="match status" value="1"/>
</dbReference>
<sequence>MNLDEIQDTHRPPMQEASYFPQKPQVKLRRTLALVLAVLFRMLAWGMSSPPAASSVLPSISPSPEYGSSPSSKNGSPPSPENGNSNTKTISLFELIDINPTCLSSTDGKADSPLHCAIRGEDATTIQTLLSAPGANPNIRDAQLRTPLHLAVLAGRPDKCEQLLDAPECDPNVQDVAASASSKGESEYSGEPQRGDTVE</sequence>
<feature type="compositionally biased region" description="Low complexity" evidence="2">
    <location>
        <begin position="54"/>
        <end position="86"/>
    </location>
</feature>
<dbReference type="SUPFAM" id="SSF48403">
    <property type="entry name" value="Ankyrin repeat"/>
    <property type="match status" value="1"/>
</dbReference>
<gene>
    <name evidence="3" type="ORF">B0T16DRAFT_386634</name>
</gene>
<evidence type="ECO:0000313" key="4">
    <source>
        <dbReference type="Proteomes" id="UP001174936"/>
    </source>
</evidence>
<proteinExistence type="predicted"/>